<gene>
    <name evidence="8" type="ORF">DES45_104373</name>
</gene>
<dbReference type="InterPro" id="IPR027385">
    <property type="entry name" value="Beta-barrel_OMP"/>
</dbReference>
<feature type="chain" id="PRO_5016728635" evidence="6">
    <location>
        <begin position="26"/>
        <end position="275"/>
    </location>
</feature>
<accession>A0A370HLR4</accession>
<proteinExistence type="inferred from homology"/>
<evidence type="ECO:0000313" key="8">
    <source>
        <dbReference type="EMBL" id="RDI59458.1"/>
    </source>
</evidence>
<dbReference type="PANTHER" id="PTHR34001:SF3">
    <property type="entry name" value="BLL7405 PROTEIN"/>
    <property type="match status" value="1"/>
</dbReference>
<sequence length="275" mass="28176">MMRKLVLGLLATTAGAALAVSSASAADLPVRAAPPAPIVAAVPIFTWTGFYVGVNAGYGWQDSNNSASVFVPAGTFVTAPLASGVVTFGDDNGDGFVGGGQIGYNYQIGSFVLGIEADLQWADLGGSNGIAVVPAGFPATFVPAGTVGGIDWFGTVRARVGVAFDRALVYATGGFAYGGADDNNGFGGFNGFVNDDDVRTGWVLGAGFEYAFTNNLTAGIEGLWVSLDRNTNGAFVGTETVGGAVLPVFVPGRDDDDSNDFFVARAKLNFKFGTY</sequence>
<name>A0A370HLR4_9HYPH</name>
<evidence type="ECO:0000256" key="2">
    <source>
        <dbReference type="ARBA" id="ARBA00022729"/>
    </source>
</evidence>
<keyword evidence="4" id="KW-0998">Cell outer membrane</keyword>
<evidence type="ECO:0000313" key="9">
    <source>
        <dbReference type="Proteomes" id="UP000254925"/>
    </source>
</evidence>
<dbReference type="InterPro" id="IPR051692">
    <property type="entry name" value="OMP-like"/>
</dbReference>
<dbReference type="Gene3D" id="2.40.160.20">
    <property type="match status" value="1"/>
</dbReference>
<feature type="domain" description="Outer membrane protein beta-barrel" evidence="7">
    <location>
        <begin position="46"/>
        <end position="229"/>
    </location>
</feature>
<dbReference type="PANTHER" id="PTHR34001">
    <property type="entry name" value="BLL7405 PROTEIN"/>
    <property type="match status" value="1"/>
</dbReference>
<evidence type="ECO:0000256" key="6">
    <source>
        <dbReference type="SAM" id="SignalP"/>
    </source>
</evidence>
<comment type="similarity">
    <text evidence="5">Belongs to the Omp25/RopB family.</text>
</comment>
<dbReference type="Proteomes" id="UP000254925">
    <property type="component" value="Unassembled WGS sequence"/>
</dbReference>
<dbReference type="Pfam" id="PF13505">
    <property type="entry name" value="OMP_b-brl"/>
    <property type="match status" value="1"/>
</dbReference>
<evidence type="ECO:0000256" key="4">
    <source>
        <dbReference type="ARBA" id="ARBA00023237"/>
    </source>
</evidence>
<dbReference type="AlphaFoldDB" id="A0A370HLR4"/>
<dbReference type="GO" id="GO:0009279">
    <property type="term" value="C:cell outer membrane"/>
    <property type="evidence" value="ECO:0007669"/>
    <property type="project" value="UniProtKB-SubCell"/>
</dbReference>
<evidence type="ECO:0000256" key="5">
    <source>
        <dbReference type="ARBA" id="ARBA00038306"/>
    </source>
</evidence>
<keyword evidence="2 6" id="KW-0732">Signal</keyword>
<dbReference type="InterPro" id="IPR011250">
    <property type="entry name" value="OMP/PagP_B-barrel"/>
</dbReference>
<feature type="signal peptide" evidence="6">
    <location>
        <begin position="1"/>
        <end position="25"/>
    </location>
</feature>
<dbReference type="EMBL" id="QQBB01000004">
    <property type="protein sequence ID" value="RDI59458.1"/>
    <property type="molecule type" value="Genomic_DNA"/>
</dbReference>
<evidence type="ECO:0000256" key="3">
    <source>
        <dbReference type="ARBA" id="ARBA00023136"/>
    </source>
</evidence>
<reference evidence="8 9" key="1">
    <citation type="submission" date="2018-07" db="EMBL/GenBank/DDBJ databases">
        <title>Genomic Encyclopedia of Type Strains, Phase IV (KMG-IV): sequencing the most valuable type-strain genomes for metagenomic binning, comparative biology and taxonomic classification.</title>
        <authorList>
            <person name="Goeker M."/>
        </authorList>
    </citation>
    <scope>NUCLEOTIDE SEQUENCE [LARGE SCALE GENOMIC DNA]</scope>
    <source>
        <strain evidence="8 9">DSM 14364</strain>
    </source>
</reference>
<dbReference type="SUPFAM" id="SSF56925">
    <property type="entry name" value="OMPA-like"/>
    <property type="match status" value="1"/>
</dbReference>
<protein>
    <submittedName>
        <fullName evidence="8">Outer membrane immunogenic protein</fullName>
    </submittedName>
</protein>
<dbReference type="RefSeq" id="WP_342633522.1">
    <property type="nucleotide sequence ID" value="NZ_QQBB01000004.1"/>
</dbReference>
<organism evidence="8 9">
    <name type="scientific">Microvirga subterranea</name>
    <dbReference type="NCBI Taxonomy" id="186651"/>
    <lineage>
        <taxon>Bacteria</taxon>
        <taxon>Pseudomonadati</taxon>
        <taxon>Pseudomonadota</taxon>
        <taxon>Alphaproteobacteria</taxon>
        <taxon>Hyphomicrobiales</taxon>
        <taxon>Methylobacteriaceae</taxon>
        <taxon>Microvirga</taxon>
    </lineage>
</organism>
<comment type="caution">
    <text evidence="8">The sequence shown here is derived from an EMBL/GenBank/DDBJ whole genome shotgun (WGS) entry which is preliminary data.</text>
</comment>
<keyword evidence="3" id="KW-0472">Membrane</keyword>
<evidence type="ECO:0000256" key="1">
    <source>
        <dbReference type="ARBA" id="ARBA00004442"/>
    </source>
</evidence>
<keyword evidence="9" id="KW-1185">Reference proteome</keyword>
<comment type="subcellular location">
    <subcellularLocation>
        <location evidence="1">Cell outer membrane</location>
    </subcellularLocation>
</comment>
<evidence type="ECO:0000259" key="7">
    <source>
        <dbReference type="Pfam" id="PF13505"/>
    </source>
</evidence>